<comment type="pathway">
    <text evidence="1 11">Metabolic intermediate biosynthesis; chorismate biosynthesis; chorismate from D-erythrose 4-phosphate and phosphoenolpyruvate: step 5/7.</text>
</comment>
<evidence type="ECO:0000256" key="7">
    <source>
        <dbReference type="ARBA" id="ARBA00022777"/>
    </source>
</evidence>
<feature type="binding site" evidence="11">
    <location>
        <begin position="49"/>
        <end position="54"/>
    </location>
    <ligand>
        <name>ATP</name>
        <dbReference type="ChEBI" id="CHEBI:30616"/>
    </ligand>
</feature>
<keyword evidence="13" id="KW-1185">Reference proteome</keyword>
<evidence type="ECO:0000256" key="6">
    <source>
        <dbReference type="ARBA" id="ARBA00022741"/>
    </source>
</evidence>
<evidence type="ECO:0000256" key="9">
    <source>
        <dbReference type="ARBA" id="ARBA00023141"/>
    </source>
</evidence>
<evidence type="ECO:0000313" key="13">
    <source>
        <dbReference type="Proteomes" id="UP000540191"/>
    </source>
</evidence>
<feature type="binding site" evidence="11">
    <location>
        <position position="117"/>
    </location>
    <ligand>
        <name>substrate</name>
    </ligand>
</feature>
<comment type="catalytic activity">
    <reaction evidence="10 11">
        <text>shikimate + ATP = 3-phosphoshikimate + ADP + H(+)</text>
        <dbReference type="Rhea" id="RHEA:13121"/>
        <dbReference type="ChEBI" id="CHEBI:15378"/>
        <dbReference type="ChEBI" id="CHEBI:30616"/>
        <dbReference type="ChEBI" id="CHEBI:36208"/>
        <dbReference type="ChEBI" id="CHEBI:145989"/>
        <dbReference type="ChEBI" id="CHEBI:456216"/>
        <dbReference type="EC" id="2.7.1.71"/>
    </reaction>
</comment>
<evidence type="ECO:0000256" key="5">
    <source>
        <dbReference type="ARBA" id="ARBA00022679"/>
    </source>
</evidence>
<keyword evidence="4 11" id="KW-0028">Amino-acid biosynthesis</keyword>
<feature type="binding site" evidence="11">
    <location>
        <position position="71"/>
    </location>
    <ligand>
        <name>substrate</name>
    </ligand>
</feature>
<evidence type="ECO:0000256" key="4">
    <source>
        <dbReference type="ARBA" id="ARBA00022605"/>
    </source>
</evidence>
<feature type="binding site" evidence="11">
    <location>
        <position position="157"/>
    </location>
    <ligand>
        <name>ATP</name>
        <dbReference type="ChEBI" id="CHEBI:30616"/>
    </ligand>
</feature>
<comment type="function">
    <text evidence="11">Catalyzes the specific phosphorylation of the 3-hydroxyl group of shikimic acid using ATP as a cosubstrate.</text>
</comment>
<dbReference type="InterPro" id="IPR000623">
    <property type="entry name" value="Shikimate_kinase/TSH1"/>
</dbReference>
<dbReference type="Gene3D" id="3.40.50.300">
    <property type="entry name" value="P-loop containing nucleotide triphosphate hydrolases"/>
    <property type="match status" value="1"/>
</dbReference>
<dbReference type="GO" id="GO:0004765">
    <property type="term" value="F:shikimate kinase activity"/>
    <property type="evidence" value="ECO:0007669"/>
    <property type="project" value="UniProtKB-UniRule"/>
</dbReference>
<dbReference type="GO" id="GO:0000287">
    <property type="term" value="F:magnesium ion binding"/>
    <property type="evidence" value="ECO:0007669"/>
    <property type="project" value="UniProtKB-UniRule"/>
</dbReference>
<keyword evidence="5 11" id="KW-0808">Transferase</keyword>
<comment type="subunit">
    <text evidence="11">Monomer.</text>
</comment>
<evidence type="ECO:0000256" key="11">
    <source>
        <dbReference type="HAMAP-Rule" id="MF_00109"/>
    </source>
</evidence>
<dbReference type="HAMAP" id="MF_00109">
    <property type="entry name" value="Shikimate_kinase"/>
    <property type="match status" value="1"/>
</dbReference>
<evidence type="ECO:0000256" key="1">
    <source>
        <dbReference type="ARBA" id="ARBA00004842"/>
    </source>
</evidence>
<keyword evidence="8 11" id="KW-0067">ATP-binding</keyword>
<dbReference type="PROSITE" id="PS01128">
    <property type="entry name" value="SHIKIMATE_KINASE"/>
    <property type="match status" value="1"/>
</dbReference>
<comment type="similarity">
    <text evidence="2 11">Belongs to the shikimate kinase family.</text>
</comment>
<protein>
    <recommendedName>
        <fullName evidence="3 11">Shikimate kinase</fullName>
        <shortName evidence="11">SK</shortName>
        <ecNumber evidence="3 11">2.7.1.71</ecNumber>
    </recommendedName>
</protein>
<feature type="binding site" evidence="11">
    <location>
        <position position="53"/>
    </location>
    <ligand>
        <name>Mg(2+)</name>
        <dbReference type="ChEBI" id="CHEBI:18420"/>
    </ligand>
</feature>
<dbReference type="InterPro" id="IPR023000">
    <property type="entry name" value="Shikimate_kinase_CS"/>
</dbReference>
<feature type="binding site" evidence="11">
    <location>
        <position position="94"/>
    </location>
    <ligand>
        <name>substrate</name>
    </ligand>
</feature>
<dbReference type="SUPFAM" id="SSF52540">
    <property type="entry name" value="P-loop containing nucleoside triphosphate hydrolases"/>
    <property type="match status" value="1"/>
</dbReference>
<name>A0A7W7GNG2_9MICC</name>
<keyword evidence="6 11" id="KW-0547">Nucleotide-binding</keyword>
<dbReference type="GO" id="GO:0009073">
    <property type="term" value="P:aromatic amino acid family biosynthetic process"/>
    <property type="evidence" value="ECO:0007669"/>
    <property type="project" value="UniProtKB-KW"/>
</dbReference>
<dbReference type="Proteomes" id="UP000540191">
    <property type="component" value="Unassembled WGS sequence"/>
</dbReference>
<dbReference type="InterPro" id="IPR027417">
    <property type="entry name" value="P-loop_NTPase"/>
</dbReference>
<dbReference type="RefSeq" id="WP_262337720.1">
    <property type="nucleotide sequence ID" value="NZ_JACHNA010000001.1"/>
</dbReference>
<organism evidence="12 13">
    <name type="scientific">Micrococcus cohnii</name>
    <dbReference type="NCBI Taxonomy" id="993416"/>
    <lineage>
        <taxon>Bacteria</taxon>
        <taxon>Bacillati</taxon>
        <taxon>Actinomycetota</taxon>
        <taxon>Actinomycetes</taxon>
        <taxon>Micrococcales</taxon>
        <taxon>Micrococcaceae</taxon>
        <taxon>Micrococcus</taxon>
    </lineage>
</organism>
<dbReference type="AlphaFoldDB" id="A0A7W7GNG2"/>
<dbReference type="UniPathway" id="UPA00053">
    <property type="reaction ID" value="UER00088"/>
</dbReference>
<dbReference type="Pfam" id="PF01202">
    <property type="entry name" value="SKI"/>
    <property type="match status" value="1"/>
</dbReference>
<keyword evidence="11" id="KW-0460">Magnesium</keyword>
<proteinExistence type="inferred from homology"/>
<evidence type="ECO:0000313" key="12">
    <source>
        <dbReference type="EMBL" id="MBB4735340.1"/>
    </source>
</evidence>
<keyword evidence="11" id="KW-0479">Metal-binding</keyword>
<dbReference type="GO" id="GO:0008652">
    <property type="term" value="P:amino acid biosynthetic process"/>
    <property type="evidence" value="ECO:0007669"/>
    <property type="project" value="UniProtKB-KW"/>
</dbReference>
<keyword evidence="11" id="KW-0963">Cytoplasm</keyword>
<accession>A0A7W7GNG2</accession>
<dbReference type="PRINTS" id="PR01100">
    <property type="entry name" value="SHIKIMTKNASE"/>
</dbReference>
<evidence type="ECO:0000256" key="2">
    <source>
        <dbReference type="ARBA" id="ARBA00006997"/>
    </source>
</evidence>
<dbReference type="InterPro" id="IPR031322">
    <property type="entry name" value="Shikimate/glucono_kinase"/>
</dbReference>
<evidence type="ECO:0000256" key="8">
    <source>
        <dbReference type="ARBA" id="ARBA00022840"/>
    </source>
</evidence>
<keyword evidence="9 11" id="KW-0057">Aromatic amino acid biosynthesis</keyword>
<dbReference type="GO" id="GO:0005524">
    <property type="term" value="F:ATP binding"/>
    <property type="evidence" value="ECO:0007669"/>
    <property type="project" value="UniProtKB-UniRule"/>
</dbReference>
<feature type="binding site" evidence="11">
    <location>
        <position position="175"/>
    </location>
    <ligand>
        <name>substrate</name>
    </ligand>
</feature>
<dbReference type="PANTHER" id="PTHR21087">
    <property type="entry name" value="SHIKIMATE KINASE"/>
    <property type="match status" value="1"/>
</dbReference>
<evidence type="ECO:0000256" key="10">
    <source>
        <dbReference type="ARBA" id="ARBA00048567"/>
    </source>
</evidence>
<keyword evidence="7 11" id="KW-0418">Kinase</keyword>
<dbReference type="PANTHER" id="PTHR21087:SF16">
    <property type="entry name" value="SHIKIMATE KINASE 1, CHLOROPLASTIC"/>
    <property type="match status" value="1"/>
</dbReference>
<comment type="cofactor">
    <cofactor evidence="11">
        <name>Mg(2+)</name>
        <dbReference type="ChEBI" id="CHEBI:18420"/>
    </cofactor>
    <text evidence="11">Binds 1 Mg(2+) ion per subunit.</text>
</comment>
<dbReference type="CDD" id="cd00464">
    <property type="entry name" value="SK"/>
    <property type="match status" value="1"/>
</dbReference>
<dbReference type="GO" id="GO:0005829">
    <property type="term" value="C:cytosol"/>
    <property type="evidence" value="ECO:0007669"/>
    <property type="project" value="TreeGrafter"/>
</dbReference>
<dbReference type="GO" id="GO:0009423">
    <property type="term" value="P:chorismate biosynthetic process"/>
    <property type="evidence" value="ECO:0007669"/>
    <property type="project" value="UniProtKB-UniRule"/>
</dbReference>
<comment type="caution">
    <text evidence="12">The sequence shown here is derived from an EMBL/GenBank/DDBJ whole genome shotgun (WGS) entry which is preliminary data.</text>
</comment>
<evidence type="ECO:0000256" key="3">
    <source>
        <dbReference type="ARBA" id="ARBA00012154"/>
    </source>
</evidence>
<reference evidence="12 13" key="1">
    <citation type="submission" date="2020-08" db="EMBL/GenBank/DDBJ databases">
        <title>Sequencing the genomes of 1000 actinobacteria strains.</title>
        <authorList>
            <person name="Klenk H.-P."/>
        </authorList>
    </citation>
    <scope>NUCLEOTIDE SEQUENCE [LARGE SCALE GENOMIC DNA]</scope>
    <source>
        <strain evidence="12 13">DSM 23974</strain>
    </source>
</reference>
<comment type="subcellular location">
    <subcellularLocation>
        <location evidence="11">Cytoplasm</location>
    </subcellularLocation>
</comment>
<gene>
    <name evidence="11" type="primary">aroK</name>
    <name evidence="12" type="ORF">HDA30_000848</name>
</gene>
<comment type="caution">
    <text evidence="11">Lacks conserved residue(s) required for the propagation of feature annotation.</text>
</comment>
<dbReference type="EC" id="2.7.1.71" evidence="3 11"/>
<dbReference type="EMBL" id="JACHNA010000001">
    <property type="protein sequence ID" value="MBB4735340.1"/>
    <property type="molecule type" value="Genomic_DNA"/>
</dbReference>
<sequence>MSADPVIPDTAWQAMTSRVEAAFAQRRVPIARLWRWRLRRTLVLVGPMGAGKSAVGRAVARMCGCVHLDSDALLTSLLGPIPAYFAEHGESAFRAAEARVMAYLTALPQTYVLSCGGGVVLDEDTRAAMRRRADTTVFHLDVAEAEALRRVRGGASRPALQGDPRGTWKRLRDERGPLYAEVADVSIDTTGLTAEAVAWRIVDTIRHPRRK</sequence>